<evidence type="ECO:0000313" key="7">
    <source>
        <dbReference type="EMBL" id="KAG7727597.1"/>
    </source>
</evidence>
<reference evidence="7" key="1">
    <citation type="journal article" date="2021" name="G3 (Bethesda)">
        <title>Genomic diversity, chromosomal rearrangements, and interspecies hybridization in the ogataea polymorpha species complex.</title>
        <authorList>
            <person name="Hanson S.J."/>
            <person name="Cinneide E.O."/>
            <person name="Salzberg L.I."/>
            <person name="Wolfe K.H."/>
            <person name="McGowan J."/>
            <person name="Fitzpatrick D.A."/>
            <person name="Matlin K."/>
        </authorList>
    </citation>
    <scope>NUCLEOTIDE SEQUENCE</scope>
    <source>
        <strain evidence="7">83-405-1</strain>
    </source>
</reference>
<dbReference type="AlphaFoldDB" id="A0AAN6D5X7"/>
<dbReference type="SMART" id="SM00679">
    <property type="entry name" value="CTNS"/>
    <property type="match status" value="2"/>
</dbReference>
<feature type="transmembrane region" description="Helical" evidence="6">
    <location>
        <begin position="38"/>
        <end position="58"/>
    </location>
</feature>
<dbReference type="PANTHER" id="PTHR16201:SF37">
    <property type="entry name" value="PQ-LOOP REPEAT-CONTAINING PROTEIN"/>
    <property type="match status" value="1"/>
</dbReference>
<organism evidence="7 8">
    <name type="scientific">Ogataea haglerorum</name>
    <dbReference type="NCBI Taxonomy" id="1937702"/>
    <lineage>
        <taxon>Eukaryota</taxon>
        <taxon>Fungi</taxon>
        <taxon>Dikarya</taxon>
        <taxon>Ascomycota</taxon>
        <taxon>Saccharomycotina</taxon>
        <taxon>Pichiomycetes</taxon>
        <taxon>Pichiales</taxon>
        <taxon>Pichiaceae</taxon>
        <taxon>Ogataea</taxon>
    </lineage>
</organism>
<keyword evidence="4 6" id="KW-0472">Membrane</keyword>
<feature type="transmembrane region" description="Helical" evidence="6">
    <location>
        <begin position="192"/>
        <end position="213"/>
    </location>
</feature>
<evidence type="ECO:0000256" key="6">
    <source>
        <dbReference type="SAM" id="Phobius"/>
    </source>
</evidence>
<keyword evidence="3 6" id="KW-1133">Transmembrane helix</keyword>
<dbReference type="EMBL" id="JAHLUH010000006">
    <property type="protein sequence ID" value="KAG7727597.1"/>
    <property type="molecule type" value="Genomic_DNA"/>
</dbReference>
<comment type="caution">
    <text evidence="7">The sequence shown here is derived from an EMBL/GenBank/DDBJ whole genome shotgun (WGS) entry which is preliminary data.</text>
</comment>
<feature type="compositionally biased region" description="Basic and acidic residues" evidence="5">
    <location>
        <begin position="232"/>
        <end position="248"/>
    </location>
</feature>
<dbReference type="GO" id="GO:0016020">
    <property type="term" value="C:membrane"/>
    <property type="evidence" value="ECO:0007669"/>
    <property type="project" value="UniProtKB-SubCell"/>
</dbReference>
<evidence type="ECO:0000256" key="2">
    <source>
        <dbReference type="ARBA" id="ARBA00022692"/>
    </source>
</evidence>
<evidence type="ECO:0000313" key="8">
    <source>
        <dbReference type="Proteomes" id="UP000738402"/>
    </source>
</evidence>
<feature type="transmembrane region" description="Helical" evidence="6">
    <location>
        <begin position="96"/>
        <end position="116"/>
    </location>
</feature>
<dbReference type="InterPro" id="IPR051415">
    <property type="entry name" value="LAAT-1"/>
</dbReference>
<feature type="transmembrane region" description="Helical" evidence="6">
    <location>
        <begin position="6"/>
        <end position="26"/>
    </location>
</feature>
<evidence type="ECO:0000256" key="4">
    <source>
        <dbReference type="ARBA" id="ARBA00023136"/>
    </source>
</evidence>
<feature type="region of interest" description="Disordered" evidence="5">
    <location>
        <begin position="228"/>
        <end position="254"/>
    </location>
</feature>
<dbReference type="Pfam" id="PF04193">
    <property type="entry name" value="PQ-loop"/>
    <property type="match status" value="1"/>
</dbReference>
<evidence type="ECO:0000256" key="1">
    <source>
        <dbReference type="ARBA" id="ARBA00004141"/>
    </source>
</evidence>
<protein>
    <recommendedName>
        <fullName evidence="9">PQ loop repeat protein</fullName>
    </recommendedName>
</protein>
<name>A0AAN6D5X7_9ASCO</name>
<evidence type="ECO:0000256" key="3">
    <source>
        <dbReference type="ARBA" id="ARBA00022989"/>
    </source>
</evidence>
<dbReference type="InterPro" id="IPR006603">
    <property type="entry name" value="PQ-loop_rpt"/>
</dbReference>
<feature type="transmembrane region" description="Helical" evidence="6">
    <location>
        <begin position="162"/>
        <end position="186"/>
    </location>
</feature>
<dbReference type="PANTHER" id="PTHR16201">
    <property type="entry name" value="SEVEN TRANSMEMBRANE PROTEIN 1-RELATED"/>
    <property type="match status" value="1"/>
</dbReference>
<feature type="transmembrane region" description="Helical" evidence="6">
    <location>
        <begin position="128"/>
        <end position="150"/>
    </location>
</feature>
<evidence type="ECO:0000256" key="5">
    <source>
        <dbReference type="SAM" id="MobiDB-lite"/>
    </source>
</evidence>
<proteinExistence type="predicted"/>
<feature type="transmembrane region" description="Helical" evidence="6">
    <location>
        <begin position="70"/>
        <end position="89"/>
    </location>
</feature>
<gene>
    <name evidence="7" type="ORF">KL933_002531</name>
</gene>
<accession>A0AAN6D5X7</accession>
<keyword evidence="2 6" id="KW-0812">Transmembrane</keyword>
<dbReference type="Proteomes" id="UP000738402">
    <property type="component" value="Unassembled WGS sequence"/>
</dbReference>
<evidence type="ECO:0008006" key="9">
    <source>
        <dbReference type="Google" id="ProtNLM"/>
    </source>
</evidence>
<dbReference type="Gene3D" id="1.20.1280.290">
    <property type="match status" value="1"/>
</dbReference>
<comment type="subcellular location">
    <subcellularLocation>
        <location evidence="1">Membrane</location>
        <topology evidence="1">Multi-pass membrane protein</topology>
    </subcellularLocation>
</comment>
<sequence>MSSTTANVLATIGTIFWCVQMIPQIIHNYRRKDTEGLNQWMVLLWCLCAPFFAIYFVSENSSIPIQLQPHLFGFFCLIVYLQVLYYPPVSKPKRDIILRGGLFVFLWLALEVAFIIPLRKEYSKGVKWPLLIFGIIGSVLLAVGLLPPYYELSKRQGRVIGINFIFLATDLSGAVFSLASLAIGDIDTMGCILYSICACLEVGIFMSHAIWWLRFGRRRKPADGDLTQVCTEEDKNTDTQDKDLDAMKSPETLV</sequence>